<comment type="caution">
    <text evidence="13">The sequence shown here is derived from an EMBL/GenBank/DDBJ whole genome shotgun (WGS) entry which is preliminary data.</text>
</comment>
<keyword evidence="11" id="KW-1003">Cell membrane</keyword>
<feature type="transmembrane region" description="Helical" evidence="11">
    <location>
        <begin position="78"/>
        <end position="101"/>
    </location>
</feature>
<evidence type="ECO:0000256" key="12">
    <source>
        <dbReference type="RuleBase" id="RU000483"/>
    </source>
</evidence>
<keyword evidence="10 11" id="KW-0066">ATP synthesis</keyword>
<dbReference type="CDD" id="cd00310">
    <property type="entry name" value="ATP-synt_Fo_a_6"/>
    <property type="match status" value="1"/>
</dbReference>
<dbReference type="InterPro" id="IPR035908">
    <property type="entry name" value="F0_ATP_A_sf"/>
</dbReference>
<dbReference type="InterPro" id="IPR023011">
    <property type="entry name" value="ATP_synth_F0_asu_AS"/>
</dbReference>
<feature type="transmembrane region" description="Helical" evidence="11">
    <location>
        <begin position="20"/>
        <end position="39"/>
    </location>
</feature>
<proteinExistence type="inferred from homology"/>
<keyword evidence="4 11" id="KW-0138">CF(0)</keyword>
<comment type="similarity">
    <text evidence="2 11 12">Belongs to the ATPase A chain family.</text>
</comment>
<dbReference type="GO" id="GO:0005886">
    <property type="term" value="C:plasma membrane"/>
    <property type="evidence" value="ECO:0007669"/>
    <property type="project" value="UniProtKB-SubCell"/>
</dbReference>
<feature type="transmembrane region" description="Helical" evidence="11">
    <location>
        <begin position="107"/>
        <end position="127"/>
    </location>
</feature>
<dbReference type="Pfam" id="PF00119">
    <property type="entry name" value="ATP-synt_A"/>
    <property type="match status" value="1"/>
</dbReference>
<dbReference type="EMBL" id="JAMB01000002">
    <property type="protein sequence ID" value="ETX11837.1"/>
    <property type="molecule type" value="Genomic_DNA"/>
</dbReference>
<name>X7E7B9_9GAMM</name>
<dbReference type="PRINTS" id="PR00123">
    <property type="entry name" value="ATPASEA"/>
</dbReference>
<evidence type="ECO:0000256" key="6">
    <source>
        <dbReference type="ARBA" id="ARBA00022781"/>
    </source>
</evidence>
<comment type="function">
    <text evidence="11 12">Key component of the proton channel; it plays a direct role in the translocation of protons across the membrane.</text>
</comment>
<evidence type="ECO:0000256" key="1">
    <source>
        <dbReference type="ARBA" id="ARBA00004141"/>
    </source>
</evidence>
<dbReference type="InterPro" id="IPR000568">
    <property type="entry name" value="ATP_synth_F0_asu"/>
</dbReference>
<dbReference type="NCBIfam" id="TIGR01131">
    <property type="entry name" value="ATP_synt_6_or_A"/>
    <property type="match status" value="1"/>
</dbReference>
<dbReference type="NCBIfam" id="TIGR03306">
    <property type="entry name" value="altF1_A"/>
    <property type="match status" value="1"/>
</dbReference>
<keyword evidence="5 11" id="KW-0812">Transmembrane</keyword>
<dbReference type="STRING" id="1122207.MUS1_07805"/>
<feature type="transmembrane region" description="Helical" evidence="11">
    <location>
        <begin position="193"/>
        <end position="216"/>
    </location>
</feature>
<gene>
    <name evidence="11" type="primary">atpB</name>
    <name evidence="13" type="ORF">MUS1_07805</name>
</gene>
<evidence type="ECO:0000256" key="11">
    <source>
        <dbReference type="HAMAP-Rule" id="MF_01393"/>
    </source>
</evidence>
<dbReference type="PROSITE" id="PS00449">
    <property type="entry name" value="ATPASE_A"/>
    <property type="match status" value="1"/>
</dbReference>
<evidence type="ECO:0000256" key="7">
    <source>
        <dbReference type="ARBA" id="ARBA00022989"/>
    </source>
</evidence>
<dbReference type="eggNOG" id="COG0356">
    <property type="taxonomic scope" value="Bacteria"/>
</dbReference>
<protein>
    <recommendedName>
        <fullName evidence="11 12">ATP synthase subunit a</fullName>
    </recommendedName>
    <alternativeName>
        <fullName evidence="11">ATP synthase F0 sector subunit a</fullName>
    </alternativeName>
    <alternativeName>
        <fullName evidence="11">F-ATPase subunit 6</fullName>
    </alternativeName>
</protein>
<dbReference type="PATRIC" id="fig|1122207.3.peg.872"/>
<keyword evidence="9 11" id="KW-0472">Membrane</keyword>
<keyword evidence="8 11" id="KW-0406">Ion transport</keyword>
<evidence type="ECO:0000256" key="8">
    <source>
        <dbReference type="ARBA" id="ARBA00023065"/>
    </source>
</evidence>
<organism evidence="13 14">
    <name type="scientific">Marinomonas ushuaiensis DSM 15871</name>
    <dbReference type="NCBI Taxonomy" id="1122207"/>
    <lineage>
        <taxon>Bacteria</taxon>
        <taxon>Pseudomonadati</taxon>
        <taxon>Pseudomonadota</taxon>
        <taxon>Gammaproteobacteria</taxon>
        <taxon>Oceanospirillales</taxon>
        <taxon>Oceanospirillaceae</taxon>
        <taxon>Marinomonas</taxon>
    </lineage>
</organism>
<evidence type="ECO:0000256" key="2">
    <source>
        <dbReference type="ARBA" id="ARBA00006810"/>
    </source>
</evidence>
<dbReference type="PANTHER" id="PTHR42823:SF3">
    <property type="entry name" value="ATP SYNTHASE SUBUNIT A, CHLOROPLASTIC"/>
    <property type="match status" value="1"/>
</dbReference>
<evidence type="ECO:0000313" key="14">
    <source>
        <dbReference type="Proteomes" id="UP000054058"/>
    </source>
</evidence>
<dbReference type="HAMAP" id="MF_01393">
    <property type="entry name" value="ATP_synth_a_bact"/>
    <property type="match status" value="1"/>
</dbReference>
<dbReference type="PANTHER" id="PTHR42823">
    <property type="entry name" value="ATP SYNTHASE SUBUNIT A, CHLOROPLASTIC"/>
    <property type="match status" value="1"/>
</dbReference>
<evidence type="ECO:0000256" key="10">
    <source>
        <dbReference type="ARBA" id="ARBA00023310"/>
    </source>
</evidence>
<evidence type="ECO:0000256" key="4">
    <source>
        <dbReference type="ARBA" id="ARBA00022547"/>
    </source>
</evidence>
<dbReference type="Proteomes" id="UP000054058">
    <property type="component" value="Unassembled WGS sequence"/>
</dbReference>
<dbReference type="OrthoDB" id="9789241at2"/>
<dbReference type="RefSeq" id="WP_036159503.1">
    <property type="nucleotide sequence ID" value="NZ_JAMB01000002.1"/>
</dbReference>
<accession>X7E7B9</accession>
<dbReference type="InterPro" id="IPR045082">
    <property type="entry name" value="ATP_syn_F0_a_bact/chloroplast"/>
</dbReference>
<evidence type="ECO:0000256" key="9">
    <source>
        <dbReference type="ARBA" id="ARBA00023136"/>
    </source>
</evidence>
<keyword evidence="14" id="KW-1185">Reference proteome</keyword>
<keyword evidence="7 11" id="KW-1133">Transmembrane helix</keyword>
<feature type="transmembrane region" description="Helical" evidence="11">
    <location>
        <begin position="165"/>
        <end position="187"/>
    </location>
</feature>
<dbReference type="GO" id="GO:0042777">
    <property type="term" value="P:proton motive force-driven plasma membrane ATP synthesis"/>
    <property type="evidence" value="ECO:0007669"/>
    <property type="project" value="TreeGrafter"/>
</dbReference>
<dbReference type="InterPro" id="IPR017692">
    <property type="entry name" value="Alt_ATP_synth_F0_Asu"/>
</dbReference>
<keyword evidence="3 11" id="KW-0813">Transport</keyword>
<reference evidence="13 14" key="1">
    <citation type="submission" date="2014-01" db="EMBL/GenBank/DDBJ databases">
        <title>Marinomonas ushuaiensis DSM 15871 Genome Sequencing.</title>
        <authorList>
            <person name="Lai Q."/>
            <person name="Shao Z.S."/>
        </authorList>
    </citation>
    <scope>NUCLEOTIDE SEQUENCE [LARGE SCALE GENOMIC DNA]</scope>
    <source>
        <strain evidence="13 14">DSM 15871</strain>
    </source>
</reference>
<comment type="subcellular location">
    <subcellularLocation>
        <location evidence="11 12">Cell membrane</location>
        <topology evidence="11 12">Multi-pass membrane protein</topology>
    </subcellularLocation>
    <subcellularLocation>
        <location evidence="1">Membrane</location>
        <topology evidence="1">Multi-pass membrane protein</topology>
    </subcellularLocation>
</comment>
<dbReference type="NCBIfam" id="NF004481">
    <property type="entry name" value="PRK05815.2-3"/>
    <property type="match status" value="1"/>
</dbReference>
<evidence type="ECO:0000256" key="3">
    <source>
        <dbReference type="ARBA" id="ARBA00022448"/>
    </source>
</evidence>
<dbReference type="SUPFAM" id="SSF81336">
    <property type="entry name" value="F1F0 ATP synthase subunit A"/>
    <property type="match status" value="1"/>
</dbReference>
<evidence type="ECO:0000313" key="13">
    <source>
        <dbReference type="EMBL" id="ETX11837.1"/>
    </source>
</evidence>
<dbReference type="GO" id="GO:0045259">
    <property type="term" value="C:proton-transporting ATP synthase complex"/>
    <property type="evidence" value="ECO:0007669"/>
    <property type="project" value="UniProtKB-KW"/>
</dbReference>
<dbReference type="AlphaFoldDB" id="X7E7B9"/>
<dbReference type="Gene3D" id="1.20.120.220">
    <property type="entry name" value="ATP synthase, F0 complex, subunit A"/>
    <property type="match status" value="1"/>
</dbReference>
<evidence type="ECO:0000256" key="5">
    <source>
        <dbReference type="ARBA" id="ARBA00022692"/>
    </source>
</evidence>
<sequence length="232" mass="25338">MHLSPDQILYWQMGFLKLNATIVFTWLIILVLVLGSMLITRKLSSGIQRSRWQNVLEVVVITINKQIEEVGLSQPHKYLGFLGSLFLFIALCALGTVVPGFEPPTGSLSTTAALALCVLVAVPLFGIQEQGLWRYLASYTKPTIIMLPFNIISEVSRTLALAVRLFGNMMSGAMIIAILLTITPFLFPVVMTLLGLLTGIVQAYIFFVLATVYIAAATSTQKTAAVTPSETL</sequence>
<dbReference type="GO" id="GO:0046933">
    <property type="term" value="F:proton-transporting ATP synthase activity, rotational mechanism"/>
    <property type="evidence" value="ECO:0007669"/>
    <property type="project" value="UniProtKB-UniRule"/>
</dbReference>
<keyword evidence="6 11" id="KW-0375">Hydrogen ion transport</keyword>